<dbReference type="Pfam" id="PF19700">
    <property type="entry name" value="DUF6198"/>
    <property type="match status" value="1"/>
</dbReference>
<feature type="transmembrane region" description="Helical" evidence="1">
    <location>
        <begin position="72"/>
        <end position="91"/>
    </location>
</feature>
<dbReference type="PANTHER" id="PTHR40078:SF1">
    <property type="entry name" value="INTEGRAL MEMBRANE PROTEIN"/>
    <property type="match status" value="1"/>
</dbReference>
<accession>A0A6J6ER42</accession>
<proteinExistence type="predicted"/>
<keyword evidence="1" id="KW-0812">Transmembrane</keyword>
<reference evidence="2" key="1">
    <citation type="submission" date="2020-05" db="EMBL/GenBank/DDBJ databases">
        <authorList>
            <person name="Chiriac C."/>
            <person name="Salcher M."/>
            <person name="Ghai R."/>
            <person name="Kavagutti S V."/>
        </authorList>
    </citation>
    <scope>NUCLEOTIDE SEQUENCE</scope>
</reference>
<keyword evidence="1" id="KW-1133">Transmembrane helix</keyword>
<feature type="transmembrane region" description="Helical" evidence="1">
    <location>
        <begin position="195"/>
        <end position="215"/>
    </location>
</feature>
<dbReference type="EMBL" id="CAEZTU010000024">
    <property type="protein sequence ID" value="CAB4577889.1"/>
    <property type="molecule type" value="Genomic_DNA"/>
</dbReference>
<feature type="transmembrane region" description="Helical" evidence="1">
    <location>
        <begin position="170"/>
        <end position="189"/>
    </location>
</feature>
<keyword evidence="1" id="KW-0472">Membrane</keyword>
<organism evidence="2">
    <name type="scientific">freshwater metagenome</name>
    <dbReference type="NCBI Taxonomy" id="449393"/>
    <lineage>
        <taxon>unclassified sequences</taxon>
        <taxon>metagenomes</taxon>
        <taxon>ecological metagenomes</taxon>
    </lineage>
</organism>
<protein>
    <submittedName>
        <fullName evidence="2">Unannotated protein</fullName>
    </submittedName>
</protein>
<evidence type="ECO:0000313" key="2">
    <source>
        <dbReference type="EMBL" id="CAB4577889.1"/>
    </source>
</evidence>
<gene>
    <name evidence="2" type="ORF">UFOPK1740_00684</name>
</gene>
<dbReference type="PANTHER" id="PTHR40078">
    <property type="entry name" value="INTEGRAL MEMBRANE PROTEIN-RELATED"/>
    <property type="match status" value="1"/>
</dbReference>
<name>A0A6J6ER42_9ZZZZ</name>
<dbReference type="InterPro" id="IPR038750">
    <property type="entry name" value="YczE/YyaS-like"/>
</dbReference>
<feature type="transmembrane region" description="Helical" evidence="1">
    <location>
        <begin position="98"/>
        <end position="116"/>
    </location>
</feature>
<feature type="transmembrane region" description="Helical" evidence="1">
    <location>
        <begin position="128"/>
        <end position="149"/>
    </location>
</feature>
<evidence type="ECO:0000256" key="1">
    <source>
        <dbReference type="SAM" id="Phobius"/>
    </source>
</evidence>
<sequence>MKKYIPKWLFPSKTIPVTPWRSNHYWKSKPSTILILVVGLWLFGTGEAFLISANAGVSPWTVFAQGISVQTGLSIGWATFVSGVGVLALWIPLKQKPGLGTVLNIIIISIAIEFMTKFLPTPTSNVLQVIQILVGIAIVGLGSGFYLTCHMGPGPRDGLMTRIHLITGLPVGRVRLFIEITVLTIGWLLGGQVGLGTVLFGVLIGYSVATWLKVVGKITRK</sequence>
<dbReference type="AlphaFoldDB" id="A0A6J6ER42"/>